<evidence type="ECO:0000256" key="13">
    <source>
        <dbReference type="ARBA" id="ARBA00022989"/>
    </source>
</evidence>
<feature type="domain" description="Cytochrome b/b6 N-terminal region profile" evidence="20">
    <location>
        <begin position="23"/>
        <end position="249"/>
    </location>
</feature>
<evidence type="ECO:0000256" key="17">
    <source>
        <dbReference type="ARBA" id="ARBA00029568"/>
    </source>
</evidence>
<dbReference type="Gene3D" id="1.20.810.10">
    <property type="entry name" value="Cytochrome Bc1 Complex, Chain C"/>
    <property type="match status" value="1"/>
</dbReference>
<evidence type="ECO:0000256" key="18">
    <source>
        <dbReference type="SAM" id="MobiDB-lite"/>
    </source>
</evidence>
<keyword evidence="7" id="KW-0349">Heme</keyword>
<comment type="subcellular location">
    <subcellularLocation>
        <location evidence="2">Cell membrane</location>
        <topology evidence="2">Multi-pass membrane protein</topology>
    </subcellularLocation>
</comment>
<feature type="transmembrane region" description="Helical" evidence="19">
    <location>
        <begin position="263"/>
        <end position="290"/>
    </location>
</feature>
<keyword evidence="9 19" id="KW-0812">Transmembrane</keyword>
<evidence type="ECO:0000256" key="15">
    <source>
        <dbReference type="ARBA" id="ARBA00023136"/>
    </source>
</evidence>
<feature type="transmembrane region" description="Helical" evidence="19">
    <location>
        <begin position="56"/>
        <end position="75"/>
    </location>
</feature>
<evidence type="ECO:0000256" key="19">
    <source>
        <dbReference type="SAM" id="Phobius"/>
    </source>
</evidence>
<dbReference type="SUPFAM" id="SSF81342">
    <property type="entry name" value="Transmembrane di-heme cytochromes"/>
    <property type="match status" value="1"/>
</dbReference>
<evidence type="ECO:0000256" key="8">
    <source>
        <dbReference type="ARBA" id="ARBA00022660"/>
    </source>
</evidence>
<evidence type="ECO:0000256" key="7">
    <source>
        <dbReference type="ARBA" id="ARBA00022617"/>
    </source>
</evidence>
<keyword evidence="15 19" id="KW-0472">Membrane</keyword>
<dbReference type="EC" id="7.1.1.8" evidence="3"/>
<organism evidence="21 22">
    <name type="scientific">Actinomadura hallensis</name>
    <dbReference type="NCBI Taxonomy" id="337895"/>
    <lineage>
        <taxon>Bacteria</taxon>
        <taxon>Bacillati</taxon>
        <taxon>Actinomycetota</taxon>
        <taxon>Actinomycetes</taxon>
        <taxon>Streptosporangiales</taxon>
        <taxon>Thermomonosporaceae</taxon>
        <taxon>Actinomadura</taxon>
    </lineage>
</organism>
<keyword evidence="22" id="KW-1185">Reference proteome</keyword>
<evidence type="ECO:0000256" key="14">
    <source>
        <dbReference type="ARBA" id="ARBA00023004"/>
    </source>
</evidence>
<evidence type="ECO:0000256" key="11">
    <source>
        <dbReference type="ARBA" id="ARBA00022967"/>
    </source>
</evidence>
<dbReference type="PANTHER" id="PTHR19271:SF16">
    <property type="entry name" value="CYTOCHROME B"/>
    <property type="match status" value="1"/>
</dbReference>
<dbReference type="Proteomes" id="UP000316706">
    <property type="component" value="Unassembled WGS sequence"/>
</dbReference>
<feature type="region of interest" description="Disordered" evidence="18">
    <location>
        <begin position="537"/>
        <end position="586"/>
    </location>
</feature>
<evidence type="ECO:0000256" key="5">
    <source>
        <dbReference type="ARBA" id="ARBA00022448"/>
    </source>
</evidence>
<comment type="catalytic activity">
    <reaction evidence="16">
        <text>a quinol + 2 Fe(III)-[cytochrome c](out) = a quinone + 2 Fe(II)-[cytochrome c](out) + 2 H(+)(out)</text>
        <dbReference type="Rhea" id="RHEA:11484"/>
        <dbReference type="Rhea" id="RHEA-COMP:10350"/>
        <dbReference type="Rhea" id="RHEA-COMP:14399"/>
        <dbReference type="ChEBI" id="CHEBI:15378"/>
        <dbReference type="ChEBI" id="CHEBI:24646"/>
        <dbReference type="ChEBI" id="CHEBI:29033"/>
        <dbReference type="ChEBI" id="CHEBI:29034"/>
        <dbReference type="ChEBI" id="CHEBI:132124"/>
        <dbReference type="EC" id="7.1.1.8"/>
    </reaction>
</comment>
<proteinExistence type="predicted"/>
<keyword evidence="10" id="KW-0479">Metal-binding</keyword>
<evidence type="ECO:0000256" key="6">
    <source>
        <dbReference type="ARBA" id="ARBA00022475"/>
    </source>
</evidence>
<dbReference type="AlphaFoldDB" id="A0A543IDP2"/>
<evidence type="ECO:0000313" key="21">
    <source>
        <dbReference type="EMBL" id="TQM68694.1"/>
    </source>
</evidence>
<feature type="transmembrane region" description="Helical" evidence="19">
    <location>
        <begin position="184"/>
        <end position="206"/>
    </location>
</feature>
<dbReference type="GO" id="GO:0008121">
    <property type="term" value="F:quinol-cytochrome-c reductase activity"/>
    <property type="evidence" value="ECO:0007669"/>
    <property type="project" value="UniProtKB-EC"/>
</dbReference>
<dbReference type="EMBL" id="VFPO01000001">
    <property type="protein sequence ID" value="TQM68694.1"/>
    <property type="molecule type" value="Genomic_DNA"/>
</dbReference>
<comment type="cofactor">
    <cofactor evidence="1">
        <name>heme</name>
        <dbReference type="ChEBI" id="CHEBI:30413"/>
    </cofactor>
</comment>
<dbReference type="PROSITE" id="PS51002">
    <property type="entry name" value="CYTB_NTER"/>
    <property type="match status" value="1"/>
</dbReference>
<feature type="transmembrane region" description="Helical" evidence="19">
    <location>
        <begin position="383"/>
        <end position="402"/>
    </location>
</feature>
<feature type="transmembrane region" description="Helical" evidence="19">
    <location>
        <begin position="121"/>
        <end position="140"/>
    </location>
</feature>
<evidence type="ECO:0000256" key="4">
    <source>
        <dbReference type="ARBA" id="ARBA00016116"/>
    </source>
</evidence>
<dbReference type="GO" id="GO:0022904">
    <property type="term" value="P:respiratory electron transport chain"/>
    <property type="evidence" value="ECO:0007669"/>
    <property type="project" value="InterPro"/>
</dbReference>
<evidence type="ECO:0000256" key="1">
    <source>
        <dbReference type="ARBA" id="ARBA00001971"/>
    </source>
</evidence>
<accession>A0A543IDP2</accession>
<evidence type="ECO:0000256" key="9">
    <source>
        <dbReference type="ARBA" id="ARBA00022692"/>
    </source>
</evidence>
<keyword evidence="11" id="KW-1278">Translocase</keyword>
<reference evidence="21 22" key="1">
    <citation type="submission" date="2019-06" db="EMBL/GenBank/DDBJ databases">
        <title>Sequencing the genomes of 1000 actinobacteria strains.</title>
        <authorList>
            <person name="Klenk H.-P."/>
        </authorList>
    </citation>
    <scope>NUCLEOTIDE SEQUENCE [LARGE SCALE GENOMIC DNA]</scope>
    <source>
        <strain evidence="21 22">DSM 45043</strain>
    </source>
</reference>
<sequence length="586" mass="63391">MAGIRTAAGGPGGRRPPKAVDGTARALDERFGTTGFARRALRKAFPDQWSFLVGEIAMYSFVVLLLTGVFLTLFFKPSMQEVVYDGSYTQLQGVEMSEAYASTLKISFDVRGGLLVRQMHHWATLIFMAAILVHLLRNFFSGAFRKPRELNWLIGVLMFTLVMLNGLFGYSLPDDLLSGTGLRILEGVLASLPLVGSYAVMFLFGGEFPGTDIVPRLYVIHVLLIPALLAALIPLHAIVLTWRQTHTQFPGKGSSNTTVRGYPFFPVFIAKTTAMFLWVTAVTALLAALFQINPVWLYGPYDPGAISSGSQPDWYMGWLEGALRIMPAWEITAWGHTVPLSVLVPALVVPGLLFTGLAVYPFLERWVTGDHQIHHLLDRPRDVPARTGVGVAGMVFYGTLWLAGANDVLAERFHVSLFATTWFFRVLIVLGPVIGYVVAYRVCVGLQHRDLGLVRHGLETGIVRQSPEGGFSEVERPLPDERIAAITDPRPAPAFVLDVPPPIDGVESPRARRPATRVRAALNRRFREDLAVVPARPAGGQAVDGEGGDGLGGSGAAGNGQGAGEIGDGSPRSGGERGVSGRTEGG</sequence>
<evidence type="ECO:0000256" key="12">
    <source>
        <dbReference type="ARBA" id="ARBA00022982"/>
    </source>
</evidence>
<keyword evidence="13 19" id="KW-1133">Transmembrane helix</keyword>
<dbReference type="SUPFAM" id="SSF81648">
    <property type="entry name" value="a domain/subunit of cytochrome bc1 complex (Ubiquinol-cytochrome c reductase)"/>
    <property type="match status" value="1"/>
</dbReference>
<keyword evidence="14" id="KW-0408">Iron</keyword>
<keyword evidence="12" id="KW-0249">Electron transport</keyword>
<comment type="caution">
    <text evidence="21">The sequence shown here is derived from an EMBL/GenBank/DDBJ whole genome shotgun (WGS) entry which is preliminary data.</text>
</comment>
<dbReference type="InterPro" id="IPR036150">
    <property type="entry name" value="Cyt_b/b6_C_sf"/>
</dbReference>
<feature type="transmembrane region" description="Helical" evidence="19">
    <location>
        <begin position="422"/>
        <end position="443"/>
    </location>
</feature>
<dbReference type="FunFam" id="1.20.810.10:FF:000007">
    <property type="entry name" value="Ubiquinol-cytochrome C reductase B subunit"/>
    <property type="match status" value="1"/>
</dbReference>
<feature type="compositionally biased region" description="Gly residues" evidence="18">
    <location>
        <begin position="548"/>
        <end position="567"/>
    </location>
</feature>
<evidence type="ECO:0000256" key="3">
    <source>
        <dbReference type="ARBA" id="ARBA00012951"/>
    </source>
</evidence>
<dbReference type="PANTHER" id="PTHR19271">
    <property type="entry name" value="CYTOCHROME B"/>
    <property type="match status" value="1"/>
</dbReference>
<dbReference type="GO" id="GO:0005886">
    <property type="term" value="C:plasma membrane"/>
    <property type="evidence" value="ECO:0007669"/>
    <property type="project" value="UniProtKB-SubCell"/>
</dbReference>
<feature type="transmembrane region" description="Helical" evidence="19">
    <location>
        <begin position="342"/>
        <end position="363"/>
    </location>
</feature>
<dbReference type="GO" id="GO:0016491">
    <property type="term" value="F:oxidoreductase activity"/>
    <property type="evidence" value="ECO:0007669"/>
    <property type="project" value="InterPro"/>
</dbReference>
<gene>
    <name evidence="21" type="ORF">FHX41_2349</name>
</gene>
<feature type="transmembrane region" description="Helical" evidence="19">
    <location>
        <begin position="218"/>
        <end position="242"/>
    </location>
</feature>
<dbReference type="InterPro" id="IPR016174">
    <property type="entry name" value="Di-haem_cyt_TM"/>
</dbReference>
<dbReference type="OrthoDB" id="9804503at2"/>
<keyword evidence="8" id="KW-0679">Respiratory chain</keyword>
<dbReference type="RefSeq" id="WP_141968325.1">
    <property type="nucleotide sequence ID" value="NZ_VFPO01000001.1"/>
</dbReference>
<feature type="region of interest" description="Disordered" evidence="18">
    <location>
        <begin position="1"/>
        <end position="20"/>
    </location>
</feature>
<keyword evidence="5" id="KW-0813">Transport</keyword>
<evidence type="ECO:0000256" key="16">
    <source>
        <dbReference type="ARBA" id="ARBA00029351"/>
    </source>
</evidence>
<dbReference type="Pfam" id="PF13631">
    <property type="entry name" value="Cytochrom_B_N_2"/>
    <property type="match status" value="1"/>
</dbReference>
<name>A0A543IDP2_9ACTN</name>
<evidence type="ECO:0000313" key="22">
    <source>
        <dbReference type="Proteomes" id="UP000316706"/>
    </source>
</evidence>
<evidence type="ECO:0000259" key="20">
    <source>
        <dbReference type="PROSITE" id="PS51002"/>
    </source>
</evidence>
<dbReference type="GO" id="GO:0046872">
    <property type="term" value="F:metal ion binding"/>
    <property type="evidence" value="ECO:0007669"/>
    <property type="project" value="UniProtKB-KW"/>
</dbReference>
<evidence type="ECO:0000256" key="10">
    <source>
        <dbReference type="ARBA" id="ARBA00022723"/>
    </source>
</evidence>
<feature type="transmembrane region" description="Helical" evidence="19">
    <location>
        <begin position="152"/>
        <end position="172"/>
    </location>
</feature>
<keyword evidence="6" id="KW-1003">Cell membrane</keyword>
<dbReference type="InterPro" id="IPR027387">
    <property type="entry name" value="Cytb/b6-like_sf"/>
</dbReference>
<protein>
    <recommendedName>
        <fullName evidence="4">Cytochrome bc1 complex cytochrome b subunit</fullName>
        <ecNumber evidence="3">7.1.1.8</ecNumber>
    </recommendedName>
    <alternativeName>
        <fullName evidence="17">Cytochrome bc1 reductase complex subunit QcrB</fullName>
    </alternativeName>
</protein>
<evidence type="ECO:0000256" key="2">
    <source>
        <dbReference type="ARBA" id="ARBA00004651"/>
    </source>
</evidence>
<dbReference type="InterPro" id="IPR005797">
    <property type="entry name" value="Cyt_b/b6_N"/>
</dbReference>